<evidence type="ECO:0000256" key="3">
    <source>
        <dbReference type="ARBA" id="ARBA00022695"/>
    </source>
</evidence>
<dbReference type="InterPro" id="IPR002650">
    <property type="entry name" value="Sulphate_adenylyltransferase"/>
</dbReference>
<dbReference type="InterPro" id="IPR025980">
    <property type="entry name" value="ATP-Sase_PUA-like_dom"/>
</dbReference>
<evidence type="ECO:0000313" key="11">
    <source>
        <dbReference type="EMBL" id="MCI0182532.1"/>
    </source>
</evidence>
<evidence type="ECO:0000313" key="12">
    <source>
        <dbReference type="Proteomes" id="UP001139263"/>
    </source>
</evidence>
<dbReference type="CDD" id="cd00517">
    <property type="entry name" value="ATPS"/>
    <property type="match status" value="1"/>
</dbReference>
<organism evidence="11 12">
    <name type="scientific">Sulfoacidibacillus ferrooxidans</name>
    <dbReference type="NCBI Taxonomy" id="2005001"/>
    <lineage>
        <taxon>Bacteria</taxon>
        <taxon>Bacillati</taxon>
        <taxon>Bacillota</taxon>
        <taxon>Bacilli</taxon>
        <taxon>Bacillales</taxon>
        <taxon>Alicyclobacillaceae</taxon>
        <taxon>Sulfoacidibacillus</taxon>
    </lineage>
</organism>
<reference evidence="11" key="1">
    <citation type="submission" date="2022-03" db="EMBL/GenBank/DDBJ databases">
        <title>Draft Genome Sequence of Firmicute Strain S0AB, a Heterotrophic Iron/Sulfur-Oxidizing Extreme Acidophile.</title>
        <authorList>
            <person name="Vergara E."/>
            <person name="Pakostova E."/>
            <person name="Johnson D.B."/>
            <person name="Holmes D.S."/>
        </authorList>
    </citation>
    <scope>NUCLEOTIDE SEQUENCE</scope>
    <source>
        <strain evidence="11">S0AB</strain>
    </source>
</reference>
<dbReference type="InterPro" id="IPR024951">
    <property type="entry name" value="Sulfurylase_cat_dom"/>
</dbReference>
<keyword evidence="5 8" id="KW-0067">ATP-binding</keyword>
<dbReference type="NCBIfam" id="NF003166">
    <property type="entry name" value="PRK04149.1"/>
    <property type="match status" value="1"/>
</dbReference>
<dbReference type="SUPFAM" id="SSF52374">
    <property type="entry name" value="Nucleotidylyl transferase"/>
    <property type="match status" value="1"/>
</dbReference>
<evidence type="ECO:0000256" key="8">
    <source>
        <dbReference type="HAMAP-Rule" id="MF_00066"/>
    </source>
</evidence>
<keyword evidence="12" id="KW-1185">Reference proteome</keyword>
<evidence type="ECO:0000256" key="5">
    <source>
        <dbReference type="ARBA" id="ARBA00022840"/>
    </source>
</evidence>
<evidence type="ECO:0000259" key="9">
    <source>
        <dbReference type="Pfam" id="PF01747"/>
    </source>
</evidence>
<keyword evidence="2 8" id="KW-0808">Transferase</keyword>
<dbReference type="EMBL" id="JALBUF010000001">
    <property type="protein sequence ID" value="MCI0182532.1"/>
    <property type="molecule type" value="Genomic_DNA"/>
</dbReference>
<proteinExistence type="inferred from homology"/>
<dbReference type="NCBIfam" id="TIGR00339">
    <property type="entry name" value="sopT"/>
    <property type="match status" value="1"/>
</dbReference>
<protein>
    <recommendedName>
        <fullName evidence="8">Sulfate adenylyltransferase</fullName>
        <ecNumber evidence="8">2.7.7.4</ecNumber>
    </recommendedName>
    <alternativeName>
        <fullName evidence="8">ATP-sulfurylase</fullName>
    </alternativeName>
    <alternativeName>
        <fullName evidence="8">Sulfate adenylate transferase</fullName>
        <shortName evidence="8">SAT</shortName>
    </alternativeName>
</protein>
<dbReference type="InterPro" id="IPR015947">
    <property type="entry name" value="PUA-like_sf"/>
</dbReference>
<dbReference type="InterPro" id="IPR020792">
    <property type="entry name" value="SO4_adenylyltransferase_pro"/>
</dbReference>
<dbReference type="GO" id="GO:0004781">
    <property type="term" value="F:sulfate adenylyltransferase (ATP) activity"/>
    <property type="evidence" value="ECO:0007669"/>
    <property type="project" value="UniProtKB-UniRule"/>
</dbReference>
<name>A0A9X2ADP5_9BACL</name>
<dbReference type="Gene3D" id="3.10.400.10">
    <property type="entry name" value="Sulfate adenylyltransferase"/>
    <property type="match status" value="1"/>
</dbReference>
<keyword evidence="3 8" id="KW-0548">Nucleotidyltransferase</keyword>
<keyword evidence="4 8" id="KW-0547">Nucleotide-binding</keyword>
<comment type="pathway">
    <text evidence="1 8">Sulfur metabolism; hydrogen sulfide biosynthesis; sulfite from sulfate: step 1/3.</text>
</comment>
<evidence type="ECO:0000256" key="6">
    <source>
        <dbReference type="ARBA" id="ARBA00037980"/>
    </source>
</evidence>
<dbReference type="RefSeq" id="WP_241712117.1">
    <property type="nucleotide sequence ID" value="NZ_JALBUF010000001.1"/>
</dbReference>
<comment type="catalytic activity">
    <reaction evidence="7 8">
        <text>sulfate + ATP + H(+) = adenosine 5'-phosphosulfate + diphosphate</text>
        <dbReference type="Rhea" id="RHEA:18133"/>
        <dbReference type="ChEBI" id="CHEBI:15378"/>
        <dbReference type="ChEBI" id="CHEBI:16189"/>
        <dbReference type="ChEBI" id="CHEBI:30616"/>
        <dbReference type="ChEBI" id="CHEBI:33019"/>
        <dbReference type="ChEBI" id="CHEBI:58243"/>
        <dbReference type="EC" id="2.7.7.4"/>
    </reaction>
</comment>
<feature type="domain" description="ATP-sulfurylase PUA-like" evidence="10">
    <location>
        <begin position="5"/>
        <end position="157"/>
    </location>
</feature>
<evidence type="ECO:0000256" key="1">
    <source>
        <dbReference type="ARBA" id="ARBA00005048"/>
    </source>
</evidence>
<evidence type="ECO:0000256" key="7">
    <source>
        <dbReference type="ARBA" id="ARBA00049370"/>
    </source>
</evidence>
<evidence type="ECO:0000256" key="4">
    <source>
        <dbReference type="ARBA" id="ARBA00022741"/>
    </source>
</evidence>
<feature type="domain" description="Sulphate adenylyltransferase catalytic" evidence="9">
    <location>
        <begin position="167"/>
        <end position="377"/>
    </location>
</feature>
<accession>A0A9X2ADP5</accession>
<dbReference type="SUPFAM" id="SSF88697">
    <property type="entry name" value="PUA domain-like"/>
    <property type="match status" value="1"/>
</dbReference>
<dbReference type="Proteomes" id="UP001139263">
    <property type="component" value="Unassembled WGS sequence"/>
</dbReference>
<sequence>MTALSPHGGVLVHRRIGPYTDESYSNNLQRVIIDDVAISDLEQMGMGAFSPLVGFMDEMDYHSVVTQMRLANGIVWPLPIALPISADQAQLITLGETVLLIDEHGTPHATMVVTSKYQVNLNHVVNHLYQTNDSAHPGVMRTLERGSVHLGGPVSVFTTTTQDHYASYLRTPQETRQLFEKKGWKTIVGFQTRNPIHRAHEYIQKCALETMDGLFIHPLVGPTKADDVPAPLRMRAYETVIEHYYPKNRVALGIFTAAMRYAGPREAILHALVRKNFGCTHFIVGRDHAGVGNYYGTYDAQKIFSLFTPEEIGISPMFFDHAFYCKECGGMATEKTCPHDEKAHVFLSGTKVRTMLKAGIVPPEEFTRRETARVLMEFYEEAVLPIASEN</sequence>
<dbReference type="GO" id="GO:0070814">
    <property type="term" value="P:hydrogen sulfide biosynthetic process"/>
    <property type="evidence" value="ECO:0007669"/>
    <property type="project" value="UniProtKB-UniRule"/>
</dbReference>
<gene>
    <name evidence="11" type="primary">sat_1</name>
    <name evidence="8" type="synonym">sat</name>
    <name evidence="11" type="ORF">MM817_00792</name>
</gene>
<evidence type="ECO:0000256" key="2">
    <source>
        <dbReference type="ARBA" id="ARBA00022679"/>
    </source>
</evidence>
<comment type="caution">
    <text evidence="11">The sequence shown here is derived from an EMBL/GenBank/DDBJ whole genome shotgun (WGS) entry which is preliminary data.</text>
</comment>
<dbReference type="Pfam" id="PF01747">
    <property type="entry name" value="ATP-sulfurylase"/>
    <property type="match status" value="1"/>
</dbReference>
<dbReference type="PANTHER" id="PTHR43509:SF1">
    <property type="entry name" value="SULFATE ADENYLYLTRANSFERASE"/>
    <property type="match status" value="1"/>
</dbReference>
<dbReference type="AlphaFoldDB" id="A0A9X2ADP5"/>
<dbReference type="InterPro" id="IPR014729">
    <property type="entry name" value="Rossmann-like_a/b/a_fold"/>
</dbReference>
<dbReference type="GO" id="GO:0000103">
    <property type="term" value="P:sulfate assimilation"/>
    <property type="evidence" value="ECO:0007669"/>
    <property type="project" value="UniProtKB-UniRule"/>
</dbReference>
<dbReference type="EC" id="2.7.7.4" evidence="8"/>
<evidence type="ECO:0000259" key="10">
    <source>
        <dbReference type="Pfam" id="PF14306"/>
    </source>
</evidence>
<dbReference type="Pfam" id="PF14306">
    <property type="entry name" value="PUA_2"/>
    <property type="match status" value="1"/>
</dbReference>
<comment type="similarity">
    <text evidence="6 8">Belongs to the sulfate adenylyltransferase family.</text>
</comment>
<dbReference type="Gene3D" id="3.40.50.620">
    <property type="entry name" value="HUPs"/>
    <property type="match status" value="1"/>
</dbReference>
<dbReference type="PANTHER" id="PTHR43509">
    <property type="match status" value="1"/>
</dbReference>
<dbReference type="HAMAP" id="MF_00066">
    <property type="entry name" value="Sulf_adenylyltr"/>
    <property type="match status" value="1"/>
</dbReference>
<dbReference type="GO" id="GO:0005524">
    <property type="term" value="F:ATP binding"/>
    <property type="evidence" value="ECO:0007669"/>
    <property type="project" value="UniProtKB-KW"/>
</dbReference>